<dbReference type="NCBIfam" id="TIGR01733">
    <property type="entry name" value="AA-adenyl-dom"/>
    <property type="match status" value="2"/>
</dbReference>
<evidence type="ECO:0000313" key="6">
    <source>
        <dbReference type="EMBL" id="MBW8683316.1"/>
    </source>
</evidence>
<dbReference type="InterPro" id="IPR010071">
    <property type="entry name" value="AA_adenyl_dom"/>
</dbReference>
<dbReference type="InterPro" id="IPR010060">
    <property type="entry name" value="NRPS_synth"/>
</dbReference>
<sequence length="2952" mass="333409">MEIKEFINKLQQHSFSLTVDGTRLILKADKHKLTEAEVNAVKNNREIIDFIRNNKEKLIEYINEIKKRPDNNISSIYRLSSLQAGMLFHNLYNAETGAYRNQLKCDLHGLKEAAFTQSWQYLLRRHSILRSSFYYDAFKIPVQCVHREVSMPVEIIDYRHLPDERKIEQALAYEEADRQQGFDFKAAPLMRVVLLRLEDDHYRMLWSSHHILMDGWSMPVLIEEFLRAYEAYAAGQEPAEGEEDRYEDYIRYLERRDKEAEESYWKQYLSGLEAGTMLPFIASSSRRTHGVGEFREEVMHFGPTLAASVNDYARKNRITINTLMQGIWSYLLHQYTGSSDVTFGVVMSGRPEDLPGVERRVGMYINTLPLRSVLCEDGAIPQWLQRLQQDQSGSQRHQYSSLSDVQRWAGVQGDLFDSIMVFQNYPVSDMIAAADWSLKVENLVGLEQTSNYPLLLRFSLDRDITLQLIYKDDLIAPVYIRQLKTHFEQVLLQILSQEDLILKNISLLDDTSRRQLLYDFNDTAVSWPAETGKTLVALFEQQVQRTPDKIAAFYEDQQLTYNELNIRANQLAHYLRRAGVGTETLVPLFADRSLEILTGILGILKAGGAYVPVDPSYPEARIRYILNDTKAAVMVTNAGQLSTTGLFDGRVIDLVADKLLIADEPITDLANVTGPDKLAYIIYTSGSTGNPKGVMMEHAGIVNFLLNQRAAFGINETDRILQFTGYSFDASVEQIFSALTTGATLIVAPDYVRLDRELFDQFMHTNKITHLHATPVFLRTLSPERYKELRRVIAAGDVCKRELAERWAPFCKFYNKYGPTEAAVSVAQYQYNSASVITGINTVPIGQPLANTQIYILDRNGVPVPLGITGELCIGGVQVARGYLNNETLTAQKFISDPFRADNRLYKTGDLARWLPGGIIEYIGRTDDQVKIRGYRIELGEIEHVLQQYPGVHQCVAIVSGDNNDNKRLIAYVNTSDDFNQEEAMKYLKSRLVEYMVPSLVVRLEAIPLTINGKVDRKKLAALDNSSLLAIRYQAPRNEMEQGLATIWQELLSVEKVGINDNFFELGGDSIITIQVVSRARRLGYELQVGDLFNYHTIARISAALQERSGVVKEEGQSAEGECGLLPVQQDYLQRTKEDVSHYNQSVLLSISKEISAAVLNEVTGHILSHHDSLRFRYYQDDNGQWHQSYTNQQTEVFIADLSSLVSEDLGTAIKERCDYYHRQLDIEQGILVRVVLMQTADAETYNRLFITIHHLAVDGVSWRILLEDMEMLLSAIQDGSRLKLSRKTASYRQWYEQLVQYGQRKSLQRQLAYWKQLQDAYEPLPVDAADRETASSESHVSRLGKQWTNQLLQEVSQVYHTEINDMLLAGLTKVLCEWSSRSSLVIGLEGHGRIGLPGDIDLSRTIGWFTAKYPVRLPYETAAGTDQLIKGVKEALRQTPDKGLGYGVIRYLVKEEALQGDSWDVLFNYLGRADNVLSGSQWFHPASENTGQGSAEKHMAAEGISINAVVADGELVIRWDYNTRYYNAATISELSAAYVKGLEDLITHCLKRKEQGVVVFTPADYGLSGEVGYDELDVFLHEPLSDGQTRQSQIESCYRLSPLQSGMLFHNLYDGEAEAYRNQLKCDLYGLQEEAFTKSWRYLLKQHSILRSSFHHDSLKIPVQCVYREVDIPIEILDYREMTSRQQEDLIKAREEADRQQGFDFSSVPLMRIVLIRLTEDRYRMLWSSHHILMDGWSIPVLIEQFLRAYDAYATGQEPESSPQDQYEDYIRYLERRDKDAEETYWQAYLEELEGGTTLPFITTNVKGAHGAGQYKEETLSLDAEEATQIVAFAKSRRLTVNTLMQGVWSYLLHQYTGSSDIVYGVVMSGRPEDLPGVETRVGMYINTLPLRSRLKEDQPVGDWLQNLQQDQLQSRIYQYASLTDLQKWSGVQGDLFDNIMVFQNYPVSEVLTAADWQLKVDDLVMLEQANYPFYISVGVAGKINVNFFYNVALFEAAYVEQIKTHFRHVLLQFIREDNPLLGDIRLLNDAARSNMINMFSNAAGISPATTYKTVVELFEAQATLTPDHTAAIYGDQELTFAALNAQANQLAHYLIEKGVGVGTLVPVYAERSLEQLIAIIGIMKAGGAYVPLDPAHPEQRIAYLLDDTAAKIVITGPADKKLVPENASALTLVDLVADEECLSAGSAANPEIAIADTDLAYIIYTSGSTGRPKGVMIEHRSLSNYLLNSLKRYTGAGMGSFAHLSYTFDASLTAMFVPLLNGRSVILSDVQPLEVFKSAAFTTGNFDFVKMTPAHLQLLEDVMSSTVMNMPGKIVLGGEQLNYDQIQYLENADEEITIINEYGPTEATVGCCVYHLSNRDLTGVYGAVPIGQPLDNVNLYIVDRNNEPVALGVAGELLIGGVQVARGYLNNPALTAEKFIASPFIPGDRLYRTGDLARLLPDGNIEFVGRIDEQLKINGYRIEPAEIEAALRNIRGVREAIVLPGSAEKGQGAGMRAYAQVDRQHLPLLANYQGLLHNKVVTATDLHVLPNGLPVLSANINEVRFLYKEIFQDQCYIKQGLYLRDNSCVIDIGANVGFSTLFLHLLHKDITIYSFEPIPEVYHYLAQNRALYNVKGKSYQCAISDSNMSIELTYYPEVSIVSGINESSAEAKELVRAYVEHAGIGDLSDTEIDAMLDAKLTHKRITCQARTVSQVIREEQLTMVDLLKIDVENSEEFVLAGIEEEDWNKINSVIIEVHDVEGRLDRITGLLERQGFRLYTEKEPSLSGDNILYNIFAFRHEITPNIPAYTEPDMQIAEQWQHPDDFIGTIKSALQQHLPAYMIPAHVVLLDKIPLTHNGKTDRKALLSLPVNVGRQEQTRAYTETELQLIAIWKELLELKEVGVNDDFFHIGGDSLLAIRMISAIRKQLGVEVSISAFFELLTIEEVARYIKMNRQDEVTTAEDYETIQL</sequence>
<dbReference type="Pfam" id="PF05050">
    <property type="entry name" value="Methyltransf_21"/>
    <property type="match status" value="1"/>
</dbReference>
<dbReference type="NCBIfam" id="TIGR01444">
    <property type="entry name" value="fkbM_fam"/>
    <property type="match status" value="1"/>
</dbReference>
<dbReference type="Pfam" id="PF00668">
    <property type="entry name" value="Condensation"/>
    <property type="match status" value="3"/>
</dbReference>
<keyword evidence="2" id="KW-0596">Phosphopantetheine</keyword>
<dbReference type="SUPFAM" id="SSF53335">
    <property type="entry name" value="S-adenosyl-L-methionine-dependent methyltransferases"/>
    <property type="match status" value="1"/>
</dbReference>
<dbReference type="Proteomes" id="UP000812961">
    <property type="component" value="Unassembled WGS sequence"/>
</dbReference>
<dbReference type="SUPFAM" id="SSF56801">
    <property type="entry name" value="Acetyl-CoA synthetase-like"/>
    <property type="match status" value="2"/>
</dbReference>
<comment type="caution">
    <text evidence="6">The sequence shown here is derived from an EMBL/GenBank/DDBJ whole genome shotgun (WGS) entry which is preliminary data.</text>
</comment>
<evidence type="ECO:0000313" key="7">
    <source>
        <dbReference type="Proteomes" id="UP000812961"/>
    </source>
</evidence>
<dbReference type="InterPro" id="IPR036736">
    <property type="entry name" value="ACP-like_sf"/>
</dbReference>
<dbReference type="InterPro" id="IPR020845">
    <property type="entry name" value="AMP-binding_CS"/>
</dbReference>
<dbReference type="EMBL" id="JAICCF010000001">
    <property type="protein sequence ID" value="MBW8683316.1"/>
    <property type="molecule type" value="Genomic_DNA"/>
</dbReference>
<dbReference type="CDD" id="cd19534">
    <property type="entry name" value="E_NRPS"/>
    <property type="match status" value="1"/>
</dbReference>
<dbReference type="NCBIfam" id="TIGR01720">
    <property type="entry name" value="NRPS-para261"/>
    <property type="match status" value="1"/>
</dbReference>
<dbReference type="SUPFAM" id="SSF52777">
    <property type="entry name" value="CoA-dependent acyltransferases"/>
    <property type="match status" value="6"/>
</dbReference>
<evidence type="ECO:0000256" key="2">
    <source>
        <dbReference type="ARBA" id="ARBA00022450"/>
    </source>
</evidence>
<dbReference type="Gene3D" id="1.10.1200.10">
    <property type="entry name" value="ACP-like"/>
    <property type="match status" value="2"/>
</dbReference>
<protein>
    <submittedName>
        <fullName evidence="6">Amino acid adenylation domain-containing protein</fullName>
    </submittedName>
</protein>
<keyword evidence="3" id="KW-0597">Phosphoprotein</keyword>
<organism evidence="6 7">
    <name type="scientific">Chitinophaga rhizophila</name>
    <dbReference type="NCBI Taxonomy" id="2866212"/>
    <lineage>
        <taxon>Bacteria</taxon>
        <taxon>Pseudomonadati</taxon>
        <taxon>Bacteroidota</taxon>
        <taxon>Chitinophagia</taxon>
        <taxon>Chitinophagales</taxon>
        <taxon>Chitinophagaceae</taxon>
        <taxon>Chitinophaga</taxon>
    </lineage>
</organism>
<dbReference type="Gene3D" id="2.30.38.10">
    <property type="entry name" value="Luciferase, Domain 3"/>
    <property type="match status" value="2"/>
</dbReference>
<dbReference type="PANTHER" id="PTHR45527">
    <property type="entry name" value="NONRIBOSOMAL PEPTIDE SYNTHETASE"/>
    <property type="match status" value="1"/>
</dbReference>
<feature type="domain" description="Carrier" evidence="5">
    <location>
        <begin position="2862"/>
        <end position="2937"/>
    </location>
</feature>
<dbReference type="CDD" id="cd05930">
    <property type="entry name" value="A_NRPS"/>
    <property type="match status" value="2"/>
</dbReference>
<dbReference type="Pfam" id="PF00550">
    <property type="entry name" value="PP-binding"/>
    <property type="match status" value="2"/>
</dbReference>
<dbReference type="Gene3D" id="3.30.559.30">
    <property type="entry name" value="Nonribosomal peptide synthetase, condensation domain"/>
    <property type="match status" value="3"/>
</dbReference>
<comment type="cofactor">
    <cofactor evidence="1">
        <name>pantetheine 4'-phosphate</name>
        <dbReference type="ChEBI" id="CHEBI:47942"/>
    </cofactor>
</comment>
<dbReference type="NCBIfam" id="NF003417">
    <property type="entry name" value="PRK04813.1"/>
    <property type="match status" value="3"/>
</dbReference>
<dbReference type="InterPro" id="IPR023213">
    <property type="entry name" value="CAT-like_dom_sf"/>
</dbReference>
<gene>
    <name evidence="6" type="ORF">K1Y79_03135</name>
</gene>
<keyword evidence="7" id="KW-1185">Reference proteome</keyword>
<dbReference type="Pfam" id="PF00501">
    <property type="entry name" value="AMP-binding"/>
    <property type="match status" value="2"/>
</dbReference>
<evidence type="ECO:0000259" key="5">
    <source>
        <dbReference type="PROSITE" id="PS50075"/>
    </source>
</evidence>
<evidence type="ECO:0000256" key="3">
    <source>
        <dbReference type="ARBA" id="ARBA00022553"/>
    </source>
</evidence>
<dbReference type="InterPro" id="IPR045851">
    <property type="entry name" value="AMP-bd_C_sf"/>
</dbReference>
<dbReference type="Gene3D" id="3.40.50.150">
    <property type="entry name" value="Vaccinia Virus protein VP39"/>
    <property type="match status" value="1"/>
</dbReference>
<dbReference type="InterPro" id="IPR020806">
    <property type="entry name" value="PKS_PP-bd"/>
</dbReference>
<dbReference type="Gene3D" id="3.40.50.980">
    <property type="match status" value="4"/>
</dbReference>
<dbReference type="InterPro" id="IPR006162">
    <property type="entry name" value="Ppantetheine_attach_site"/>
</dbReference>
<dbReference type="InterPro" id="IPR009081">
    <property type="entry name" value="PP-bd_ACP"/>
</dbReference>
<dbReference type="RefSeq" id="WP_220248537.1">
    <property type="nucleotide sequence ID" value="NZ_JAICCF010000001.1"/>
</dbReference>
<dbReference type="Gene3D" id="3.30.300.30">
    <property type="match status" value="3"/>
</dbReference>
<dbReference type="PROSITE" id="PS00012">
    <property type="entry name" value="PHOSPHOPANTETHEINE"/>
    <property type="match status" value="2"/>
</dbReference>
<proteinExistence type="predicted"/>
<reference evidence="6 7" key="1">
    <citation type="submission" date="2021-08" db="EMBL/GenBank/DDBJ databases">
        <title>The genome sequence of Chitinophaga sp. B61.</title>
        <authorList>
            <person name="Zhang X."/>
        </authorList>
    </citation>
    <scope>NUCLEOTIDE SEQUENCE [LARGE SCALE GENOMIC DNA]</scope>
    <source>
        <strain evidence="6 7">B61</strain>
    </source>
</reference>
<dbReference type="SUPFAM" id="SSF47336">
    <property type="entry name" value="ACP-like"/>
    <property type="match status" value="2"/>
</dbReference>
<dbReference type="PROSITE" id="PS50075">
    <property type="entry name" value="CARRIER"/>
    <property type="match status" value="2"/>
</dbReference>
<dbReference type="InterPro" id="IPR025110">
    <property type="entry name" value="AMP-bd_C"/>
</dbReference>
<keyword evidence="4" id="KW-0677">Repeat</keyword>
<dbReference type="CDD" id="cd19543">
    <property type="entry name" value="DCL_NRPS"/>
    <property type="match status" value="2"/>
</dbReference>
<dbReference type="Pfam" id="PF13193">
    <property type="entry name" value="AMP-binding_C"/>
    <property type="match status" value="1"/>
</dbReference>
<dbReference type="InterPro" id="IPR000873">
    <property type="entry name" value="AMP-dep_synth/lig_dom"/>
</dbReference>
<dbReference type="InterPro" id="IPR006342">
    <property type="entry name" value="FkbM_mtfrase"/>
</dbReference>
<dbReference type="PANTHER" id="PTHR45527:SF1">
    <property type="entry name" value="FATTY ACID SYNTHASE"/>
    <property type="match status" value="1"/>
</dbReference>
<evidence type="ECO:0000256" key="1">
    <source>
        <dbReference type="ARBA" id="ARBA00001957"/>
    </source>
</evidence>
<dbReference type="PROSITE" id="PS00455">
    <property type="entry name" value="AMP_BINDING"/>
    <property type="match status" value="2"/>
</dbReference>
<evidence type="ECO:0000256" key="4">
    <source>
        <dbReference type="ARBA" id="ARBA00022737"/>
    </source>
</evidence>
<dbReference type="Gene3D" id="3.30.559.10">
    <property type="entry name" value="Chloramphenicol acetyltransferase-like domain"/>
    <property type="match status" value="3"/>
</dbReference>
<name>A0ABS7G783_9BACT</name>
<dbReference type="SMART" id="SM00823">
    <property type="entry name" value="PKS_PP"/>
    <property type="match status" value="2"/>
</dbReference>
<dbReference type="InterPro" id="IPR029063">
    <property type="entry name" value="SAM-dependent_MTases_sf"/>
</dbReference>
<accession>A0ABS7G783</accession>
<feature type="domain" description="Carrier" evidence="5">
    <location>
        <begin position="1035"/>
        <end position="1109"/>
    </location>
</feature>
<dbReference type="InterPro" id="IPR001242">
    <property type="entry name" value="Condensation_dom"/>
</dbReference>